<feature type="transmembrane region" description="Helical" evidence="9">
    <location>
        <begin position="144"/>
        <end position="166"/>
    </location>
</feature>
<keyword evidence="11" id="KW-1185">Reference proteome</keyword>
<dbReference type="Proteomes" id="UP000500938">
    <property type="component" value="Chromosome"/>
</dbReference>
<evidence type="ECO:0000256" key="5">
    <source>
        <dbReference type="ARBA" id="ARBA00022692"/>
    </source>
</evidence>
<keyword evidence="2" id="KW-0597">Phosphoprotein</keyword>
<dbReference type="InterPro" id="IPR004338">
    <property type="entry name" value="NqrB/RnfD"/>
</dbReference>
<dbReference type="EMBL" id="CP053085">
    <property type="protein sequence ID" value="QJR37368.1"/>
    <property type="molecule type" value="Genomic_DNA"/>
</dbReference>
<feature type="transmembrane region" description="Helical" evidence="9">
    <location>
        <begin position="173"/>
        <end position="194"/>
    </location>
</feature>
<dbReference type="Pfam" id="PF03116">
    <property type="entry name" value="NQR2_RnfD_RnfE"/>
    <property type="match status" value="2"/>
</dbReference>
<dbReference type="GO" id="GO:0005886">
    <property type="term" value="C:plasma membrane"/>
    <property type="evidence" value="ECO:0007669"/>
    <property type="project" value="TreeGrafter"/>
</dbReference>
<name>A0A6M4ITC1_9BACT</name>
<feature type="transmembrane region" description="Helical" evidence="9">
    <location>
        <begin position="81"/>
        <end position="111"/>
    </location>
</feature>
<dbReference type="AlphaFoldDB" id="A0A6M4ITC1"/>
<dbReference type="RefSeq" id="WP_171226803.1">
    <property type="nucleotide sequence ID" value="NZ_CP053085.1"/>
</dbReference>
<dbReference type="KEGG" id="ggr:HKW67_18570"/>
<evidence type="ECO:0000256" key="2">
    <source>
        <dbReference type="ARBA" id="ARBA00022553"/>
    </source>
</evidence>
<evidence type="ECO:0000256" key="3">
    <source>
        <dbReference type="ARBA" id="ARBA00022630"/>
    </source>
</evidence>
<protein>
    <recommendedName>
        <fullName evidence="12">RnfABCDGE type electron transport complex subunit D</fullName>
    </recommendedName>
</protein>
<dbReference type="PANTHER" id="PTHR30578">
    <property type="entry name" value="ELECTRON TRANSPORT COMPLEX PROTEIN RNFD"/>
    <property type="match status" value="1"/>
</dbReference>
<accession>A0A6M4ITC1</accession>
<keyword evidence="7 9" id="KW-1133">Transmembrane helix</keyword>
<dbReference type="PANTHER" id="PTHR30578:SF0">
    <property type="entry name" value="ION-TRANSLOCATING OXIDOREDUCTASE COMPLEX SUBUNIT D"/>
    <property type="match status" value="1"/>
</dbReference>
<reference evidence="10 11" key="1">
    <citation type="submission" date="2020-05" db="EMBL/GenBank/DDBJ databases">
        <title>Complete genome sequence of Gemmatimonas greenlandica TET16.</title>
        <authorList>
            <person name="Zeng Y."/>
        </authorList>
    </citation>
    <scope>NUCLEOTIDE SEQUENCE [LARGE SCALE GENOMIC DNA]</scope>
    <source>
        <strain evidence="10 11">TET16</strain>
    </source>
</reference>
<keyword evidence="4" id="KW-0288">FMN</keyword>
<evidence type="ECO:0000313" key="10">
    <source>
        <dbReference type="EMBL" id="QJR37368.1"/>
    </source>
</evidence>
<evidence type="ECO:0008006" key="12">
    <source>
        <dbReference type="Google" id="ProtNLM"/>
    </source>
</evidence>
<evidence type="ECO:0000256" key="1">
    <source>
        <dbReference type="ARBA" id="ARBA00022448"/>
    </source>
</evidence>
<keyword evidence="8 9" id="KW-0472">Membrane</keyword>
<proteinExistence type="predicted"/>
<keyword evidence="1" id="KW-0813">Transport</keyword>
<evidence type="ECO:0000313" key="11">
    <source>
        <dbReference type="Proteomes" id="UP000500938"/>
    </source>
</evidence>
<evidence type="ECO:0000256" key="8">
    <source>
        <dbReference type="ARBA" id="ARBA00023136"/>
    </source>
</evidence>
<keyword evidence="3" id="KW-0285">Flavoprotein</keyword>
<feature type="transmembrane region" description="Helical" evidence="9">
    <location>
        <begin position="123"/>
        <end position="138"/>
    </location>
</feature>
<evidence type="ECO:0000256" key="6">
    <source>
        <dbReference type="ARBA" id="ARBA00022967"/>
    </source>
</evidence>
<keyword evidence="6" id="KW-1278">Translocase</keyword>
<sequence>MSEVVATMSPMPSNSFKSLTKFFKTPKGLLVIALAVLIPLAGTRSGFAVVAPGVAAAAIAAMLVDAPILRYRDKEWSFPSGALLTGLLVAMVLSPFGSWKIAAMTAVIGVLSKYVARGRSANVFNPAALALVVSYFAFDTGQSWWGALPELPILAIAALFVTGVFITDRVNKMPAVLAFLGVHFLLFTLTAFVGDPAKVAELYREPDLHAALFFAFFMVTDPPTSPPKARDQIVFGVITAVVSYLVFELVGAVYFLLAGLLVANGWEAWRRYRVRARRNGSVN</sequence>
<organism evidence="10 11">
    <name type="scientific">Gemmatimonas groenlandica</name>
    <dbReference type="NCBI Taxonomy" id="2732249"/>
    <lineage>
        <taxon>Bacteria</taxon>
        <taxon>Pseudomonadati</taxon>
        <taxon>Gemmatimonadota</taxon>
        <taxon>Gemmatimonadia</taxon>
        <taxon>Gemmatimonadales</taxon>
        <taxon>Gemmatimonadaceae</taxon>
        <taxon>Gemmatimonas</taxon>
    </lineage>
</organism>
<feature type="transmembrane region" description="Helical" evidence="9">
    <location>
        <begin position="233"/>
        <end position="263"/>
    </location>
</feature>
<evidence type="ECO:0000256" key="9">
    <source>
        <dbReference type="SAM" id="Phobius"/>
    </source>
</evidence>
<dbReference type="GO" id="GO:0055085">
    <property type="term" value="P:transmembrane transport"/>
    <property type="evidence" value="ECO:0007669"/>
    <property type="project" value="InterPro"/>
</dbReference>
<evidence type="ECO:0000256" key="4">
    <source>
        <dbReference type="ARBA" id="ARBA00022643"/>
    </source>
</evidence>
<keyword evidence="5 9" id="KW-0812">Transmembrane</keyword>
<gene>
    <name evidence="10" type="ORF">HKW67_18570</name>
</gene>
<evidence type="ECO:0000256" key="7">
    <source>
        <dbReference type="ARBA" id="ARBA00022989"/>
    </source>
</evidence>